<dbReference type="AlphaFoldDB" id="A0A9N9H403"/>
<proteinExistence type="predicted"/>
<protein>
    <submittedName>
        <fullName evidence="2">16362_t:CDS:1</fullName>
    </submittedName>
</protein>
<dbReference type="EMBL" id="CAJVPQ010004146">
    <property type="protein sequence ID" value="CAG8645615.1"/>
    <property type="molecule type" value="Genomic_DNA"/>
</dbReference>
<evidence type="ECO:0000313" key="3">
    <source>
        <dbReference type="Proteomes" id="UP000789570"/>
    </source>
</evidence>
<accession>A0A9N9H403</accession>
<dbReference type="Proteomes" id="UP000789570">
    <property type="component" value="Unassembled WGS sequence"/>
</dbReference>
<dbReference type="OrthoDB" id="2448467at2759"/>
<keyword evidence="3" id="KW-1185">Reference proteome</keyword>
<gene>
    <name evidence="2" type="ORF">FCALED_LOCUS10794</name>
</gene>
<evidence type="ECO:0000313" key="2">
    <source>
        <dbReference type="EMBL" id="CAG8645615.1"/>
    </source>
</evidence>
<reference evidence="2" key="1">
    <citation type="submission" date="2021-06" db="EMBL/GenBank/DDBJ databases">
        <authorList>
            <person name="Kallberg Y."/>
            <person name="Tangrot J."/>
            <person name="Rosling A."/>
        </authorList>
    </citation>
    <scope>NUCLEOTIDE SEQUENCE</scope>
    <source>
        <strain evidence="2">UK204</strain>
    </source>
</reference>
<sequence length="161" mass="19017">MSGVISEEKMGMLRKIQQIWKHICPSKRVTAFINVLSLIDQKREHDNHQRGTTKKRKDRPEVQDEYETDKDYIADWGEVEDHENQNDGGNDDIDKDTRAKVDKEAFRQSFEKIPETEKLKLSSGRVVEDILFNYVKDNDYEDHAHSFIINYDDQGIRELFQ</sequence>
<comment type="caution">
    <text evidence="2">The sequence shown here is derived from an EMBL/GenBank/DDBJ whole genome shotgun (WGS) entry which is preliminary data.</text>
</comment>
<feature type="region of interest" description="Disordered" evidence="1">
    <location>
        <begin position="43"/>
        <end position="100"/>
    </location>
</feature>
<evidence type="ECO:0000256" key="1">
    <source>
        <dbReference type="SAM" id="MobiDB-lite"/>
    </source>
</evidence>
<organism evidence="2 3">
    <name type="scientific">Funneliformis caledonium</name>
    <dbReference type="NCBI Taxonomy" id="1117310"/>
    <lineage>
        <taxon>Eukaryota</taxon>
        <taxon>Fungi</taxon>
        <taxon>Fungi incertae sedis</taxon>
        <taxon>Mucoromycota</taxon>
        <taxon>Glomeromycotina</taxon>
        <taxon>Glomeromycetes</taxon>
        <taxon>Glomerales</taxon>
        <taxon>Glomeraceae</taxon>
        <taxon>Funneliformis</taxon>
    </lineage>
</organism>
<name>A0A9N9H403_9GLOM</name>